<dbReference type="GO" id="GO:0008795">
    <property type="term" value="F:NAD+ synthase activity"/>
    <property type="evidence" value="ECO:0007669"/>
    <property type="project" value="UniProtKB-EC"/>
</dbReference>
<evidence type="ECO:0000256" key="1">
    <source>
        <dbReference type="ARBA" id="ARBA00004790"/>
    </source>
</evidence>
<comment type="pathway">
    <text evidence="1">Cofactor biosynthesis; NAD(+) biosynthesis.</text>
</comment>
<dbReference type="GO" id="GO:0005524">
    <property type="term" value="F:ATP binding"/>
    <property type="evidence" value="ECO:0007669"/>
    <property type="project" value="UniProtKB-KW"/>
</dbReference>
<comment type="catalytic activity">
    <reaction evidence="7">
        <text>deamido-NAD(+) + NH4(+) + ATP = AMP + diphosphate + NAD(+) + H(+)</text>
        <dbReference type="Rhea" id="RHEA:21188"/>
        <dbReference type="ChEBI" id="CHEBI:15378"/>
        <dbReference type="ChEBI" id="CHEBI:28938"/>
        <dbReference type="ChEBI" id="CHEBI:30616"/>
        <dbReference type="ChEBI" id="CHEBI:33019"/>
        <dbReference type="ChEBI" id="CHEBI:57540"/>
        <dbReference type="ChEBI" id="CHEBI:58437"/>
        <dbReference type="ChEBI" id="CHEBI:456215"/>
        <dbReference type="EC" id="6.3.1.5"/>
    </reaction>
</comment>
<dbReference type="SUPFAM" id="SSF52402">
    <property type="entry name" value="Adenine nucleotide alpha hydrolases-like"/>
    <property type="match status" value="1"/>
</dbReference>
<evidence type="ECO:0000256" key="2">
    <source>
        <dbReference type="ARBA" id="ARBA00022598"/>
    </source>
</evidence>
<evidence type="ECO:0000256" key="4">
    <source>
        <dbReference type="ARBA" id="ARBA00022840"/>
    </source>
</evidence>
<organism evidence="9 10">
    <name type="scientific">Candidatus Yanofskybacteria bacterium GW2011_GWE2_40_11</name>
    <dbReference type="NCBI Taxonomy" id="1619033"/>
    <lineage>
        <taxon>Bacteria</taxon>
        <taxon>Candidatus Yanofskyibacteriota</taxon>
    </lineage>
</organism>
<dbReference type="AlphaFoldDB" id="A0A0G0TTK8"/>
<evidence type="ECO:0000313" key="9">
    <source>
        <dbReference type="EMBL" id="KKR41217.1"/>
    </source>
</evidence>
<dbReference type="GO" id="GO:0009435">
    <property type="term" value="P:NAD+ biosynthetic process"/>
    <property type="evidence" value="ECO:0007669"/>
    <property type="project" value="UniProtKB-UniPathway"/>
</dbReference>
<evidence type="ECO:0000256" key="6">
    <source>
        <dbReference type="RuleBase" id="RU003811"/>
    </source>
</evidence>
<dbReference type="PANTHER" id="PTHR23090">
    <property type="entry name" value="NH 3 /GLUTAMINE-DEPENDENT NAD + SYNTHETASE"/>
    <property type="match status" value="1"/>
</dbReference>
<evidence type="ECO:0000313" key="10">
    <source>
        <dbReference type="Proteomes" id="UP000034072"/>
    </source>
</evidence>
<name>A0A0G0TTK8_9BACT</name>
<accession>A0A0G0TTK8</accession>
<sequence>MYRTLLNRRFNNIFFIPALSRFSFTKFTYCREWGIIVLYGQLFPKEGAVKVKDPKAIIEHIGQWLREKLTIKPDHEPVAVIGLSGGIDSALVALICLYNNIEVVTVNMSCHSSKWSFDRAQEFTSTYRLKFISIPLTDAADNILDWADHGLYGYRLGRLGWAQLPKQDMIDRGSFFSCLRAPVLDYVAKRVGGLIVGTGNRDEDFILRYFNKRGDGAVDLSPIADLHKSEVRQLFEWLAFECAPTSFKGEMPPAADAILEAKPSADLWGGEPQYDEDELGLTYDQVEEVDKIVEVLEPEFWSLGLQDREFEINLWLDNEMISNNEAEIIRKVSAMELVTKHKANPNIPVCPIREHDEWFVNDTD</sequence>
<reference evidence="9 10" key="1">
    <citation type="journal article" date="2015" name="Nature">
        <title>rRNA introns, odd ribosomes, and small enigmatic genomes across a large radiation of phyla.</title>
        <authorList>
            <person name="Brown C.T."/>
            <person name="Hug L.A."/>
            <person name="Thomas B.C."/>
            <person name="Sharon I."/>
            <person name="Castelle C.J."/>
            <person name="Singh A."/>
            <person name="Wilkins M.J."/>
            <person name="Williams K.H."/>
            <person name="Banfield J.F."/>
        </authorList>
    </citation>
    <scope>NUCLEOTIDE SEQUENCE [LARGE SCALE GENOMIC DNA]</scope>
</reference>
<dbReference type="GO" id="GO:0003952">
    <property type="term" value="F:NAD+ synthase (glutamine-hydrolyzing) activity"/>
    <property type="evidence" value="ECO:0007669"/>
    <property type="project" value="InterPro"/>
</dbReference>
<dbReference type="Gene3D" id="3.40.50.620">
    <property type="entry name" value="HUPs"/>
    <property type="match status" value="1"/>
</dbReference>
<comment type="similarity">
    <text evidence="6">Belongs to the NAD synthetase family.</text>
</comment>
<dbReference type="InterPro" id="IPR022310">
    <property type="entry name" value="NAD/GMP_synthase"/>
</dbReference>
<comment type="caution">
    <text evidence="9">The sequence shown here is derived from an EMBL/GenBank/DDBJ whole genome shotgun (WGS) entry which is preliminary data.</text>
</comment>
<proteinExistence type="inferred from homology"/>
<dbReference type="InterPro" id="IPR014729">
    <property type="entry name" value="Rossmann-like_a/b/a_fold"/>
</dbReference>
<dbReference type="GO" id="GO:0004359">
    <property type="term" value="F:glutaminase activity"/>
    <property type="evidence" value="ECO:0007669"/>
    <property type="project" value="InterPro"/>
</dbReference>
<dbReference type="Proteomes" id="UP000034072">
    <property type="component" value="Unassembled WGS sequence"/>
</dbReference>
<dbReference type="CDD" id="cd00553">
    <property type="entry name" value="NAD_synthase"/>
    <property type="match status" value="1"/>
</dbReference>
<dbReference type="PATRIC" id="fig|1619033.3.peg.122"/>
<dbReference type="PANTHER" id="PTHR23090:SF9">
    <property type="entry name" value="GLUTAMINE-DEPENDENT NAD(+) SYNTHETASE"/>
    <property type="match status" value="1"/>
</dbReference>
<dbReference type="GO" id="GO:0005737">
    <property type="term" value="C:cytoplasm"/>
    <property type="evidence" value="ECO:0007669"/>
    <property type="project" value="InterPro"/>
</dbReference>
<keyword evidence="2 6" id="KW-0436">Ligase</keyword>
<evidence type="ECO:0000256" key="3">
    <source>
        <dbReference type="ARBA" id="ARBA00022741"/>
    </source>
</evidence>
<feature type="domain" description="NAD/GMP synthase" evidence="8">
    <location>
        <begin position="58"/>
        <end position="294"/>
    </location>
</feature>
<keyword evidence="4 6" id="KW-0067">ATP-binding</keyword>
<evidence type="ECO:0000256" key="7">
    <source>
        <dbReference type="RuleBase" id="RU003812"/>
    </source>
</evidence>
<evidence type="ECO:0000256" key="5">
    <source>
        <dbReference type="ARBA" id="ARBA00023027"/>
    </source>
</evidence>
<keyword evidence="3 6" id="KW-0547">Nucleotide-binding</keyword>
<dbReference type="EC" id="6.3.1.5" evidence="7"/>
<dbReference type="UniPathway" id="UPA00253"/>
<gene>
    <name evidence="9" type="ORF">UT75_C0001G0121</name>
</gene>
<dbReference type="EMBL" id="LBXZ01000001">
    <property type="protein sequence ID" value="KKR41217.1"/>
    <property type="molecule type" value="Genomic_DNA"/>
</dbReference>
<evidence type="ECO:0000259" key="8">
    <source>
        <dbReference type="Pfam" id="PF02540"/>
    </source>
</evidence>
<keyword evidence="5 6" id="KW-0520">NAD</keyword>
<dbReference type="Pfam" id="PF02540">
    <property type="entry name" value="NAD_synthase"/>
    <property type="match status" value="1"/>
</dbReference>
<dbReference type="InterPro" id="IPR003694">
    <property type="entry name" value="NAD_synthase"/>
</dbReference>
<dbReference type="NCBIfam" id="TIGR00552">
    <property type="entry name" value="nadE"/>
    <property type="match status" value="1"/>
</dbReference>
<protein>
    <recommendedName>
        <fullName evidence="7">NH(3)-dependent NAD(+) synthetase</fullName>
        <ecNumber evidence="7">6.3.1.5</ecNumber>
    </recommendedName>
</protein>